<keyword evidence="1" id="KW-1133">Transmembrane helix</keyword>
<dbReference type="InterPro" id="IPR007813">
    <property type="entry name" value="PilN"/>
</dbReference>
<dbReference type="PANTHER" id="PTHR40278:SF1">
    <property type="entry name" value="DNA UTILIZATION PROTEIN HOFN"/>
    <property type="match status" value="1"/>
</dbReference>
<protein>
    <recommendedName>
        <fullName evidence="4">PilN domain-containing protein</fullName>
    </recommendedName>
</protein>
<evidence type="ECO:0000313" key="3">
    <source>
        <dbReference type="Proteomes" id="UP000231472"/>
    </source>
</evidence>
<evidence type="ECO:0000313" key="2">
    <source>
        <dbReference type="EMBL" id="PIS40192.1"/>
    </source>
</evidence>
<sequence>MINLLPPEEKEKLFLEKKKRMVSILWFLVLFFIVCLILILLSMRIYLREQVKAQEALLSGIKQEGGRTEIEEYQERVHFINSEITKLNSFYQKKIYFSEIIEKISRTLPQENYLTNLSIIFSPEKEIKVSLSGFSPTRELLFEFLKNLEQEQDFKEVSFPPANWVKAKDIDFFVTFGISRGL</sequence>
<dbReference type="Pfam" id="PF05137">
    <property type="entry name" value="PilN"/>
    <property type="match status" value="1"/>
</dbReference>
<dbReference type="InterPro" id="IPR052534">
    <property type="entry name" value="Extracell_DNA_Util/SecSys_Comp"/>
</dbReference>
<feature type="transmembrane region" description="Helical" evidence="1">
    <location>
        <begin position="21"/>
        <end position="47"/>
    </location>
</feature>
<keyword evidence="1" id="KW-0472">Membrane</keyword>
<dbReference type="Proteomes" id="UP000231472">
    <property type="component" value="Unassembled WGS sequence"/>
</dbReference>
<name>A0A2H0YR22_9BACT</name>
<organism evidence="2 3">
    <name type="scientific">Candidatus Nealsonbacteria bacterium CG08_land_8_20_14_0_20_36_22</name>
    <dbReference type="NCBI Taxonomy" id="1974704"/>
    <lineage>
        <taxon>Bacteria</taxon>
        <taxon>Candidatus Nealsoniibacteriota</taxon>
    </lineage>
</organism>
<proteinExistence type="predicted"/>
<reference evidence="3" key="1">
    <citation type="submission" date="2017-09" db="EMBL/GenBank/DDBJ databases">
        <title>Depth-based differentiation of microbial function through sediment-hosted aquifers and enrichment of novel symbionts in the deep terrestrial subsurface.</title>
        <authorList>
            <person name="Probst A.J."/>
            <person name="Ladd B."/>
            <person name="Jarett J.K."/>
            <person name="Geller-Mcgrath D.E."/>
            <person name="Sieber C.M.K."/>
            <person name="Emerson J.B."/>
            <person name="Anantharaman K."/>
            <person name="Thomas B.C."/>
            <person name="Malmstrom R."/>
            <person name="Stieglmeier M."/>
            <person name="Klingl A."/>
            <person name="Woyke T."/>
            <person name="Ryan C.M."/>
            <person name="Banfield J.F."/>
        </authorList>
    </citation>
    <scope>NUCLEOTIDE SEQUENCE [LARGE SCALE GENOMIC DNA]</scope>
</reference>
<evidence type="ECO:0000256" key="1">
    <source>
        <dbReference type="SAM" id="Phobius"/>
    </source>
</evidence>
<evidence type="ECO:0008006" key="4">
    <source>
        <dbReference type="Google" id="ProtNLM"/>
    </source>
</evidence>
<gene>
    <name evidence="2" type="ORF">COT32_01080</name>
</gene>
<dbReference type="PANTHER" id="PTHR40278">
    <property type="entry name" value="DNA UTILIZATION PROTEIN HOFN"/>
    <property type="match status" value="1"/>
</dbReference>
<dbReference type="AlphaFoldDB" id="A0A2H0YR22"/>
<keyword evidence="1" id="KW-0812">Transmembrane</keyword>
<comment type="caution">
    <text evidence="2">The sequence shown here is derived from an EMBL/GenBank/DDBJ whole genome shotgun (WGS) entry which is preliminary data.</text>
</comment>
<dbReference type="EMBL" id="PEYC01000021">
    <property type="protein sequence ID" value="PIS40192.1"/>
    <property type="molecule type" value="Genomic_DNA"/>
</dbReference>
<accession>A0A2H0YR22</accession>